<dbReference type="AlphaFoldDB" id="A0A9X0UBY9"/>
<keyword evidence="5 7" id="KW-0964">Secreted</keyword>
<evidence type="ECO:0000256" key="5">
    <source>
        <dbReference type="ARBA" id="ARBA00022525"/>
    </source>
</evidence>
<sequence>MSLDLALTIARSGLAAVQRSLNQASQNVANADTEGYTRKSLVQTAVTIGGQPAGLRTAEAQRAVDSALLDRIQTATASAAGAAARERLLSGIEQAHGAVGAGTTLADAVAALQSGFIALRATPADAGEQRATLDAATTVAARLNEVSDAIGTARQQAQDGLVDEVASANAALREIAALTLRIRIGIEGDTAALEDQRDAAVARLAESVEVQAVRRPGGDMVIIARGGIVLPLDPDRDVLGVGQATVAPEAFYGAGGTLPGVTLNGIDITAQLRGGRMGEYLALRDRTLPRLQAETDLAAANLAGRLAAQGLTLFTDRDGSSVPDIGQPYAGSSQLGFAGRITVNPAVTLDPGLLRDGTDAISGSPVGASDFTPNPSGGPAGFTTLLDRVLEFSFGANAAAGIAWPTIATAGLGPDGSLASPFAAPASLAGYAERVTTAQTAERAAATDSRTAAEALRNALRTRFAIASGVDVDAEMASMVQLQNAYAANARVMGTLQSMWDSLLGAVR</sequence>
<dbReference type="InterPro" id="IPR053927">
    <property type="entry name" value="FlgK_helical"/>
</dbReference>
<evidence type="ECO:0000259" key="9">
    <source>
        <dbReference type="Pfam" id="PF06429"/>
    </source>
</evidence>
<evidence type="ECO:0000313" key="12">
    <source>
        <dbReference type="Proteomes" id="UP000600101"/>
    </source>
</evidence>
<dbReference type="GO" id="GO:0009425">
    <property type="term" value="C:bacterial-type flagellum basal body"/>
    <property type="evidence" value="ECO:0007669"/>
    <property type="project" value="UniProtKB-SubCell"/>
</dbReference>
<dbReference type="RefSeq" id="WP_186768568.1">
    <property type="nucleotide sequence ID" value="NZ_JACOMF010000001.1"/>
</dbReference>
<accession>A0A9X0UBY9</accession>
<reference evidence="11" key="1">
    <citation type="submission" date="2020-08" db="EMBL/GenBank/DDBJ databases">
        <authorList>
            <person name="Hu Y."/>
            <person name="Nguyen S.V."/>
            <person name="Li F."/>
            <person name="Fanning S."/>
        </authorList>
    </citation>
    <scope>NUCLEOTIDE SEQUENCE</scope>
    <source>
        <strain evidence="11">SYSU D8009</strain>
    </source>
</reference>
<dbReference type="Pfam" id="PF06429">
    <property type="entry name" value="Flg_bbr_C"/>
    <property type="match status" value="1"/>
</dbReference>
<evidence type="ECO:0000259" key="8">
    <source>
        <dbReference type="Pfam" id="PF00460"/>
    </source>
</evidence>
<dbReference type="EMBL" id="JACOMF010000001">
    <property type="protein sequence ID" value="MBC4013798.1"/>
    <property type="molecule type" value="Genomic_DNA"/>
</dbReference>
<comment type="similarity">
    <text evidence="3 7">Belongs to the flagella basal body rod proteins family.</text>
</comment>
<evidence type="ECO:0000259" key="10">
    <source>
        <dbReference type="Pfam" id="PF22638"/>
    </source>
</evidence>
<dbReference type="GO" id="GO:0044780">
    <property type="term" value="P:bacterial-type flagellum assembly"/>
    <property type="evidence" value="ECO:0007669"/>
    <property type="project" value="InterPro"/>
</dbReference>
<dbReference type="InterPro" id="IPR002371">
    <property type="entry name" value="FlgK"/>
</dbReference>
<dbReference type="Pfam" id="PF22638">
    <property type="entry name" value="FlgK_D1"/>
    <property type="match status" value="1"/>
</dbReference>
<keyword evidence="6 7" id="KW-0975">Bacterial flagellum</keyword>
<comment type="subcellular location">
    <subcellularLocation>
        <location evidence="1">Bacterial flagellum basal body</location>
    </subcellularLocation>
    <subcellularLocation>
        <location evidence="2 7">Secreted</location>
    </subcellularLocation>
</comment>
<dbReference type="GO" id="GO:0009424">
    <property type="term" value="C:bacterial-type flagellum hook"/>
    <property type="evidence" value="ECO:0007669"/>
    <property type="project" value="UniProtKB-UniRule"/>
</dbReference>
<evidence type="ECO:0000256" key="7">
    <source>
        <dbReference type="RuleBase" id="RU362065"/>
    </source>
</evidence>
<dbReference type="PANTHER" id="PTHR30033:SF1">
    <property type="entry name" value="FLAGELLAR HOOK-ASSOCIATED PROTEIN 1"/>
    <property type="match status" value="1"/>
</dbReference>
<dbReference type="InterPro" id="IPR001444">
    <property type="entry name" value="Flag_bb_rod_N"/>
</dbReference>
<evidence type="ECO:0000313" key="11">
    <source>
        <dbReference type="EMBL" id="MBC4013798.1"/>
    </source>
</evidence>
<dbReference type="Proteomes" id="UP000600101">
    <property type="component" value="Unassembled WGS sequence"/>
</dbReference>
<dbReference type="Pfam" id="PF00460">
    <property type="entry name" value="Flg_bb_rod"/>
    <property type="match status" value="1"/>
</dbReference>
<comment type="caution">
    <text evidence="11">The sequence shown here is derived from an EMBL/GenBank/DDBJ whole genome shotgun (WGS) entry which is preliminary data.</text>
</comment>
<organism evidence="11 12">
    <name type="scientific">Siccirubricoccus deserti</name>
    <dbReference type="NCBI Taxonomy" id="2013562"/>
    <lineage>
        <taxon>Bacteria</taxon>
        <taxon>Pseudomonadati</taxon>
        <taxon>Pseudomonadota</taxon>
        <taxon>Alphaproteobacteria</taxon>
        <taxon>Acetobacterales</taxon>
        <taxon>Roseomonadaceae</taxon>
        <taxon>Siccirubricoccus</taxon>
    </lineage>
</organism>
<dbReference type="GO" id="GO:0005576">
    <property type="term" value="C:extracellular region"/>
    <property type="evidence" value="ECO:0007669"/>
    <property type="project" value="UniProtKB-SubCell"/>
</dbReference>
<protein>
    <recommendedName>
        <fullName evidence="4 7">Flagellar hook-associated protein 1</fullName>
        <shortName evidence="7">HAP1</shortName>
    </recommendedName>
</protein>
<evidence type="ECO:0000256" key="3">
    <source>
        <dbReference type="ARBA" id="ARBA00009677"/>
    </source>
</evidence>
<dbReference type="PRINTS" id="PR01005">
    <property type="entry name" value="FLGHOOKAP1"/>
</dbReference>
<feature type="domain" description="Flagellar hook-associated protein FlgK helical" evidence="10">
    <location>
        <begin position="102"/>
        <end position="308"/>
    </location>
</feature>
<dbReference type="InterPro" id="IPR010930">
    <property type="entry name" value="Flg_bb/hook_C_dom"/>
</dbReference>
<dbReference type="GO" id="GO:0005198">
    <property type="term" value="F:structural molecule activity"/>
    <property type="evidence" value="ECO:0007669"/>
    <property type="project" value="UniProtKB-UniRule"/>
</dbReference>
<feature type="domain" description="Flagellar basal body rod protein N-terminal" evidence="8">
    <location>
        <begin position="8"/>
        <end position="37"/>
    </location>
</feature>
<evidence type="ECO:0000256" key="4">
    <source>
        <dbReference type="ARBA" id="ARBA00016244"/>
    </source>
</evidence>
<evidence type="ECO:0000256" key="2">
    <source>
        <dbReference type="ARBA" id="ARBA00004613"/>
    </source>
</evidence>
<dbReference type="PANTHER" id="PTHR30033">
    <property type="entry name" value="FLAGELLAR HOOK-ASSOCIATED PROTEIN 1"/>
    <property type="match status" value="1"/>
</dbReference>
<feature type="domain" description="Flagellar basal-body/hook protein C-terminal" evidence="9">
    <location>
        <begin position="467"/>
        <end position="504"/>
    </location>
</feature>
<gene>
    <name evidence="7" type="primary">flgK</name>
    <name evidence="11" type="ORF">H7965_00560</name>
</gene>
<evidence type="ECO:0000256" key="1">
    <source>
        <dbReference type="ARBA" id="ARBA00004117"/>
    </source>
</evidence>
<evidence type="ECO:0000256" key="6">
    <source>
        <dbReference type="ARBA" id="ARBA00023143"/>
    </source>
</evidence>
<keyword evidence="12" id="KW-1185">Reference proteome</keyword>
<name>A0A9X0UBY9_9PROT</name>
<proteinExistence type="inferred from homology"/>